<proteinExistence type="predicted"/>
<keyword evidence="3" id="KW-1185">Reference proteome</keyword>
<dbReference type="EMBL" id="SOGQ01000032">
    <property type="protein sequence ID" value="TFD01427.1"/>
    <property type="molecule type" value="Genomic_DNA"/>
</dbReference>
<feature type="transmembrane region" description="Helical" evidence="1">
    <location>
        <begin position="228"/>
        <end position="250"/>
    </location>
</feature>
<evidence type="ECO:0000313" key="3">
    <source>
        <dbReference type="Proteomes" id="UP000297853"/>
    </source>
</evidence>
<feature type="transmembrane region" description="Helical" evidence="1">
    <location>
        <begin position="198"/>
        <end position="216"/>
    </location>
</feature>
<evidence type="ECO:0000313" key="2">
    <source>
        <dbReference type="EMBL" id="TFD01427.1"/>
    </source>
</evidence>
<evidence type="ECO:0000256" key="1">
    <source>
        <dbReference type="SAM" id="Phobius"/>
    </source>
</evidence>
<comment type="caution">
    <text evidence="2">The sequence shown here is derived from an EMBL/GenBank/DDBJ whole genome shotgun (WGS) entry which is preliminary data.</text>
</comment>
<gene>
    <name evidence="2" type="ORF">E3T28_06670</name>
</gene>
<feature type="transmembrane region" description="Helical" evidence="1">
    <location>
        <begin position="115"/>
        <end position="136"/>
    </location>
</feature>
<feature type="transmembrane region" description="Helical" evidence="1">
    <location>
        <begin position="148"/>
        <end position="170"/>
    </location>
</feature>
<dbReference type="Proteomes" id="UP000297853">
    <property type="component" value="Unassembled WGS sequence"/>
</dbReference>
<keyword evidence="1" id="KW-0472">Membrane</keyword>
<feature type="transmembrane region" description="Helical" evidence="1">
    <location>
        <begin position="63"/>
        <end position="81"/>
    </location>
</feature>
<feature type="transmembrane region" description="Helical" evidence="1">
    <location>
        <begin position="21"/>
        <end position="43"/>
    </location>
</feature>
<feature type="transmembrane region" description="Helical" evidence="1">
    <location>
        <begin position="256"/>
        <end position="278"/>
    </location>
</feature>
<dbReference type="RefSeq" id="WP_134429123.1">
    <property type="nucleotide sequence ID" value="NZ_SOGQ01000032.1"/>
</dbReference>
<sequence>MNAARSSITADQQRANTGANTWLGLSIVAAALAFTGSAIGLAVDGLYDSLTPAFLFQALTQDIVNAVVVAPLVVICAVLALRGSYRAGLLCLGAVAFTVYSYVIYTFSIPFGPLFPLWIVVFGLSLFALIAGLTSIDPKTAAENFTNGRALSVSAWMLLVVAGLFGLLWLSEDVPALLNGVRPQSVVDMALPTNPVHILDYAFFLPAALWAGIGQLRLRTFTYPITAAFLFFLLLTCLPILTTPFVQLALKEPASWVVMIPIGLVAACIAGVLSWLLVTLRTRRS</sequence>
<accession>A0ABY2JC00</accession>
<reference evidence="2 3" key="1">
    <citation type="submission" date="2019-03" db="EMBL/GenBank/DDBJ databases">
        <title>Genomics of glacier-inhabiting Cryobacterium strains.</title>
        <authorList>
            <person name="Liu Q."/>
            <person name="Xin Y.-H."/>
        </authorList>
    </citation>
    <scope>NUCLEOTIDE SEQUENCE [LARGE SCALE GENOMIC DNA]</scope>
    <source>
        <strain evidence="2 3">TMT1-23-1</strain>
    </source>
</reference>
<protein>
    <submittedName>
        <fullName evidence="2">Uncharacterized protein</fullName>
    </submittedName>
</protein>
<organism evidence="2 3">
    <name type="scientific">Cryobacterium sinapicolor</name>
    <dbReference type="NCBI Taxonomy" id="1259236"/>
    <lineage>
        <taxon>Bacteria</taxon>
        <taxon>Bacillati</taxon>
        <taxon>Actinomycetota</taxon>
        <taxon>Actinomycetes</taxon>
        <taxon>Micrococcales</taxon>
        <taxon>Microbacteriaceae</taxon>
        <taxon>Cryobacterium</taxon>
    </lineage>
</organism>
<keyword evidence="1" id="KW-0812">Transmembrane</keyword>
<keyword evidence="1" id="KW-1133">Transmembrane helix</keyword>
<feature type="transmembrane region" description="Helical" evidence="1">
    <location>
        <begin position="88"/>
        <end position="109"/>
    </location>
</feature>
<name>A0ABY2JC00_9MICO</name>